<dbReference type="InterPro" id="IPR008952">
    <property type="entry name" value="Tetraspanin_EC2_sf"/>
</dbReference>
<evidence type="ECO:0000256" key="7">
    <source>
        <dbReference type="RuleBase" id="RU361218"/>
    </source>
</evidence>
<dbReference type="CDD" id="cd03127">
    <property type="entry name" value="tetraspanin_LEL"/>
    <property type="match status" value="1"/>
</dbReference>
<dbReference type="SUPFAM" id="SSF48652">
    <property type="entry name" value="Tetraspanin"/>
    <property type="match status" value="1"/>
</dbReference>
<dbReference type="GO" id="GO:0005886">
    <property type="term" value="C:plasma membrane"/>
    <property type="evidence" value="ECO:0007669"/>
    <property type="project" value="TreeGrafter"/>
</dbReference>
<keyword evidence="6" id="KW-1015">Disulfide bond</keyword>
<evidence type="ECO:0000313" key="8">
    <source>
        <dbReference type="EMBL" id="CAH1098617.1"/>
    </source>
</evidence>
<protein>
    <recommendedName>
        <fullName evidence="7">Tetraspanin</fullName>
    </recommendedName>
</protein>
<feature type="disulfide bond" evidence="6">
    <location>
        <begin position="151"/>
        <end position="167"/>
    </location>
</feature>
<dbReference type="EMBL" id="OV651813">
    <property type="protein sequence ID" value="CAH1098617.1"/>
    <property type="molecule type" value="Genomic_DNA"/>
</dbReference>
<evidence type="ECO:0000256" key="1">
    <source>
        <dbReference type="ARBA" id="ARBA00004141"/>
    </source>
</evidence>
<feature type="transmembrane region" description="Helical" evidence="7">
    <location>
        <begin position="58"/>
        <end position="82"/>
    </location>
</feature>
<evidence type="ECO:0000256" key="4">
    <source>
        <dbReference type="ARBA" id="ARBA00022989"/>
    </source>
</evidence>
<keyword evidence="3 7" id="KW-0812">Transmembrane</keyword>
<feature type="transmembrane region" description="Helical" evidence="7">
    <location>
        <begin position="194"/>
        <end position="217"/>
    </location>
</feature>
<evidence type="ECO:0000256" key="3">
    <source>
        <dbReference type="ARBA" id="ARBA00022692"/>
    </source>
</evidence>
<dbReference type="PIRSF" id="PIRSF002419">
    <property type="entry name" value="Tetraspanin"/>
    <property type="match status" value="1"/>
</dbReference>
<proteinExistence type="inferred from homology"/>
<dbReference type="Pfam" id="PF00335">
    <property type="entry name" value="Tetraspanin"/>
    <property type="match status" value="1"/>
</dbReference>
<organism evidence="8 9">
    <name type="scientific">Psylliodes chrysocephalus</name>
    <dbReference type="NCBI Taxonomy" id="3402493"/>
    <lineage>
        <taxon>Eukaryota</taxon>
        <taxon>Metazoa</taxon>
        <taxon>Ecdysozoa</taxon>
        <taxon>Arthropoda</taxon>
        <taxon>Hexapoda</taxon>
        <taxon>Insecta</taxon>
        <taxon>Pterygota</taxon>
        <taxon>Neoptera</taxon>
        <taxon>Endopterygota</taxon>
        <taxon>Coleoptera</taxon>
        <taxon>Polyphaga</taxon>
        <taxon>Cucujiformia</taxon>
        <taxon>Chrysomeloidea</taxon>
        <taxon>Chrysomelidae</taxon>
        <taxon>Galerucinae</taxon>
        <taxon>Alticini</taxon>
        <taxon>Psylliodes</taxon>
    </lineage>
</organism>
<keyword evidence="4 7" id="KW-1133">Transmembrane helix</keyword>
<sequence>MKSHKMGCDEDLVKCAVFWTNFILALVGISLISLGIIYKVNYEEIIDAIPDEFDDLTIIPVLIIPVGTSLIVLAVFGCYGCLTEKIKYVIVYIIILLLQFVIQLGIGINAIYKLGNEQIFKHHLDVTMEDVFRRSSGKQLVDLIQHRLRCCGFNGPDFWDHLIPRSCLKTDSTDIFRSSCSIEMFEYVKYCQHVLGTVIIVLSLAEIIASIVSLFFVHYLKNNLSRDFIFIKEYTFEEGEI</sequence>
<dbReference type="Gene3D" id="1.10.1450.10">
    <property type="entry name" value="Tetraspanin"/>
    <property type="match status" value="1"/>
</dbReference>
<accession>A0A9P0G6I4</accession>
<dbReference type="PRINTS" id="PR00259">
    <property type="entry name" value="TMFOUR"/>
</dbReference>
<reference evidence="8" key="1">
    <citation type="submission" date="2022-01" db="EMBL/GenBank/DDBJ databases">
        <authorList>
            <person name="King R."/>
        </authorList>
    </citation>
    <scope>NUCLEOTIDE SEQUENCE</scope>
</reference>
<keyword evidence="9" id="KW-1185">Reference proteome</keyword>
<evidence type="ECO:0000313" key="9">
    <source>
        <dbReference type="Proteomes" id="UP001153636"/>
    </source>
</evidence>
<feature type="transmembrane region" description="Helical" evidence="7">
    <location>
        <begin position="12"/>
        <end position="38"/>
    </location>
</feature>
<gene>
    <name evidence="8" type="ORF">PSYICH_LOCUS427</name>
</gene>
<feature type="disulfide bond" evidence="6">
    <location>
        <begin position="150"/>
        <end position="180"/>
    </location>
</feature>
<evidence type="ECO:0000256" key="2">
    <source>
        <dbReference type="ARBA" id="ARBA00006840"/>
    </source>
</evidence>
<name>A0A9P0G6I4_9CUCU</name>
<dbReference type="InterPro" id="IPR018499">
    <property type="entry name" value="Tetraspanin/Peripherin"/>
</dbReference>
<evidence type="ECO:0000256" key="5">
    <source>
        <dbReference type="ARBA" id="ARBA00023136"/>
    </source>
</evidence>
<dbReference type="AlphaFoldDB" id="A0A9P0G6I4"/>
<evidence type="ECO:0000256" key="6">
    <source>
        <dbReference type="PIRSR" id="PIRSR002419-1"/>
    </source>
</evidence>
<dbReference type="OrthoDB" id="6717322at2759"/>
<dbReference type="Proteomes" id="UP001153636">
    <property type="component" value="Chromosome 1"/>
</dbReference>
<dbReference type="PANTHER" id="PTHR19282">
    <property type="entry name" value="TETRASPANIN"/>
    <property type="match status" value="1"/>
</dbReference>
<dbReference type="PANTHER" id="PTHR19282:SF521">
    <property type="entry name" value="IP01817P-RELATED"/>
    <property type="match status" value="1"/>
</dbReference>
<keyword evidence="5 7" id="KW-0472">Membrane</keyword>
<comment type="subcellular location">
    <subcellularLocation>
        <location evidence="1 7">Membrane</location>
        <topology evidence="1 7">Multi-pass membrane protein</topology>
    </subcellularLocation>
</comment>
<comment type="similarity">
    <text evidence="2 7">Belongs to the tetraspanin (TM4SF) family.</text>
</comment>
<dbReference type="InterPro" id="IPR000301">
    <property type="entry name" value="Tetraspanin_animals"/>
</dbReference>
<feature type="transmembrane region" description="Helical" evidence="7">
    <location>
        <begin position="89"/>
        <end position="112"/>
    </location>
</feature>